<dbReference type="Gene3D" id="3.40.630.30">
    <property type="match status" value="1"/>
</dbReference>
<evidence type="ECO:0000256" key="1">
    <source>
        <dbReference type="ARBA" id="ARBA00022679"/>
    </source>
</evidence>
<dbReference type="InterPro" id="IPR016181">
    <property type="entry name" value="Acyl_CoA_acyltransferase"/>
</dbReference>
<reference evidence="4 5" key="1">
    <citation type="submission" date="2016-10" db="EMBL/GenBank/DDBJ databases">
        <title>Draft Genome sequence of Roseomonas sp. strain M3.</title>
        <authorList>
            <person name="Subhash Y."/>
            <person name="Lee S."/>
        </authorList>
    </citation>
    <scope>NUCLEOTIDE SEQUENCE [LARGE SCALE GENOMIC DNA]</scope>
    <source>
        <strain evidence="4 5">M3</strain>
    </source>
</reference>
<feature type="domain" description="N-acetyltransferase" evidence="3">
    <location>
        <begin position="8"/>
        <end position="156"/>
    </location>
</feature>
<dbReference type="Proteomes" id="UP000188879">
    <property type="component" value="Unassembled WGS sequence"/>
</dbReference>
<dbReference type="SUPFAM" id="SSF55729">
    <property type="entry name" value="Acyl-CoA N-acyltransferases (Nat)"/>
    <property type="match status" value="1"/>
</dbReference>
<protein>
    <submittedName>
        <fullName evidence="4">GNAT family N-acetyltransferase</fullName>
    </submittedName>
</protein>
<organism evidence="4 5">
    <name type="scientific">Teichococcus deserti</name>
    <dbReference type="NCBI Taxonomy" id="1817963"/>
    <lineage>
        <taxon>Bacteria</taxon>
        <taxon>Pseudomonadati</taxon>
        <taxon>Pseudomonadota</taxon>
        <taxon>Alphaproteobacteria</taxon>
        <taxon>Acetobacterales</taxon>
        <taxon>Roseomonadaceae</taxon>
        <taxon>Roseomonas</taxon>
    </lineage>
</organism>
<evidence type="ECO:0000313" key="5">
    <source>
        <dbReference type="Proteomes" id="UP000188879"/>
    </source>
</evidence>
<evidence type="ECO:0000313" key="4">
    <source>
        <dbReference type="EMBL" id="ONG49328.1"/>
    </source>
</evidence>
<dbReference type="CDD" id="cd04301">
    <property type="entry name" value="NAT_SF"/>
    <property type="match status" value="1"/>
</dbReference>
<keyword evidence="1 4" id="KW-0808">Transferase</keyword>
<proteinExistence type="predicted"/>
<comment type="caution">
    <text evidence="4">The sequence shown here is derived from an EMBL/GenBank/DDBJ whole genome shotgun (WGS) entry which is preliminary data.</text>
</comment>
<evidence type="ECO:0000256" key="2">
    <source>
        <dbReference type="ARBA" id="ARBA00023315"/>
    </source>
</evidence>
<dbReference type="PANTHER" id="PTHR43877:SF2">
    <property type="entry name" value="AMINOALKYLPHOSPHONATE N-ACETYLTRANSFERASE-RELATED"/>
    <property type="match status" value="1"/>
</dbReference>
<accession>A0A1V2GY43</accession>
<dbReference type="Pfam" id="PF00583">
    <property type="entry name" value="Acetyltransf_1"/>
    <property type="match status" value="1"/>
</dbReference>
<gene>
    <name evidence="4" type="ORF">BKE38_20985</name>
</gene>
<name>A0A1V2GY43_9PROT</name>
<dbReference type="PROSITE" id="PS51186">
    <property type="entry name" value="GNAT"/>
    <property type="match status" value="1"/>
</dbReference>
<sequence length="156" mass="17269">MQHDQTIPGMRRATPADAALVRGFTRAAYAKWVEVIGREPRPMTADYDVALREHRIDLVEPDGQLQALIETHAAPDHLLIVNVAVAPEHQGKGLGRALLAHAESLARAAGLAEMRLYTNSRFASNIALYARQGYEQYAEEVLPPLGIVIHMKKTLR</sequence>
<dbReference type="InterPro" id="IPR000182">
    <property type="entry name" value="GNAT_dom"/>
</dbReference>
<dbReference type="AlphaFoldDB" id="A0A1V2GY43"/>
<dbReference type="InterPro" id="IPR050832">
    <property type="entry name" value="Bact_Acetyltransf"/>
</dbReference>
<keyword evidence="5" id="KW-1185">Reference proteome</keyword>
<dbReference type="PANTHER" id="PTHR43877">
    <property type="entry name" value="AMINOALKYLPHOSPHONATE N-ACETYLTRANSFERASE-RELATED-RELATED"/>
    <property type="match status" value="1"/>
</dbReference>
<evidence type="ECO:0000259" key="3">
    <source>
        <dbReference type="PROSITE" id="PS51186"/>
    </source>
</evidence>
<dbReference type="GO" id="GO:0016747">
    <property type="term" value="F:acyltransferase activity, transferring groups other than amino-acyl groups"/>
    <property type="evidence" value="ECO:0007669"/>
    <property type="project" value="InterPro"/>
</dbReference>
<dbReference type="EMBL" id="MLCO01000228">
    <property type="protein sequence ID" value="ONG49328.1"/>
    <property type="molecule type" value="Genomic_DNA"/>
</dbReference>
<keyword evidence="2" id="KW-0012">Acyltransferase</keyword>